<feature type="domain" description="4Fe-4S ferredoxin-type" evidence="7">
    <location>
        <begin position="129"/>
        <end position="159"/>
    </location>
</feature>
<gene>
    <name evidence="8" type="ORF">ENQ77_04415</name>
</gene>
<keyword evidence="5" id="KW-0408">Iron</keyword>
<name>A0A7C2P709_UNCW3</name>
<comment type="caution">
    <text evidence="8">The sequence shown here is derived from an EMBL/GenBank/DDBJ whole genome shotgun (WGS) entry which is preliminary data.</text>
</comment>
<evidence type="ECO:0000256" key="2">
    <source>
        <dbReference type="ARBA" id="ARBA00022485"/>
    </source>
</evidence>
<dbReference type="Gene3D" id="3.30.70.20">
    <property type="match status" value="2"/>
</dbReference>
<organism evidence="8">
    <name type="scientific">candidate division WOR-3 bacterium</name>
    <dbReference type="NCBI Taxonomy" id="2052148"/>
    <lineage>
        <taxon>Bacteria</taxon>
        <taxon>Bacteria division WOR-3</taxon>
    </lineage>
</organism>
<evidence type="ECO:0000313" key="8">
    <source>
        <dbReference type="EMBL" id="HEN27895.1"/>
    </source>
</evidence>
<dbReference type="GO" id="GO:0051539">
    <property type="term" value="F:4 iron, 4 sulfur cluster binding"/>
    <property type="evidence" value="ECO:0007669"/>
    <property type="project" value="UniProtKB-KW"/>
</dbReference>
<keyword evidence="2" id="KW-0004">4Fe-4S</keyword>
<evidence type="ECO:0000256" key="4">
    <source>
        <dbReference type="ARBA" id="ARBA00022737"/>
    </source>
</evidence>
<dbReference type="InterPro" id="IPR051555">
    <property type="entry name" value="FDH_Electron_Transfer_Unit"/>
</dbReference>
<dbReference type="PROSITE" id="PS00198">
    <property type="entry name" value="4FE4S_FER_1"/>
    <property type="match status" value="1"/>
</dbReference>
<evidence type="ECO:0000256" key="3">
    <source>
        <dbReference type="ARBA" id="ARBA00022723"/>
    </source>
</evidence>
<evidence type="ECO:0000256" key="5">
    <source>
        <dbReference type="ARBA" id="ARBA00023004"/>
    </source>
</evidence>
<feature type="domain" description="4Fe-4S ferredoxin-type" evidence="7">
    <location>
        <begin position="42"/>
        <end position="72"/>
    </location>
</feature>
<evidence type="ECO:0000256" key="6">
    <source>
        <dbReference type="ARBA" id="ARBA00023014"/>
    </source>
</evidence>
<dbReference type="EMBL" id="DSOL01000131">
    <property type="protein sequence ID" value="HEN27895.1"/>
    <property type="molecule type" value="Genomic_DNA"/>
</dbReference>
<dbReference type="CDD" id="cd10561">
    <property type="entry name" value="HybA_like"/>
    <property type="match status" value="1"/>
</dbReference>
<evidence type="ECO:0000259" key="7">
    <source>
        <dbReference type="PROSITE" id="PS51379"/>
    </source>
</evidence>
<sequence length="288" mass="33181">MKRRDFLKALGIGLMGIGMCPLLGKAQIFREPEEMEKSPEFMGVLVDTTRCIGCRACEAACAESHGLPVPDIDDISVFKTSRKPSTQQLTVVNRFETEKGEVFVKTQCMHCNQPACVTACLVKAFQKQPYAHVTWDKNCMGCRFCMYVCPFDIPKFEYEKAIPEIKKCDFCFDRFKKGMIPACVEVCPQEALIFGKRRDLLHEAKTRIYKDPDKYYHHIYGENEVGGTSFLYLSKVPFEQIRFRTDLGTTPYSKYQKIFIDVVDLIFILWPVTMWSLYELTKKEVGNE</sequence>
<dbReference type="InterPro" id="IPR017896">
    <property type="entry name" value="4Fe4S_Fe-S-bd"/>
</dbReference>
<dbReference type="InterPro" id="IPR017900">
    <property type="entry name" value="4Fe4S_Fe_S_CS"/>
</dbReference>
<dbReference type="SUPFAM" id="SSF54862">
    <property type="entry name" value="4Fe-4S ferredoxins"/>
    <property type="match status" value="1"/>
</dbReference>
<evidence type="ECO:0000256" key="1">
    <source>
        <dbReference type="ARBA" id="ARBA00004196"/>
    </source>
</evidence>
<keyword evidence="6" id="KW-0411">Iron-sulfur</keyword>
<reference evidence="8" key="1">
    <citation type="journal article" date="2020" name="mSystems">
        <title>Genome- and Community-Level Interaction Insights into Carbon Utilization and Element Cycling Functions of Hydrothermarchaeota in Hydrothermal Sediment.</title>
        <authorList>
            <person name="Zhou Z."/>
            <person name="Liu Y."/>
            <person name="Xu W."/>
            <person name="Pan J."/>
            <person name="Luo Z.H."/>
            <person name="Li M."/>
        </authorList>
    </citation>
    <scope>NUCLEOTIDE SEQUENCE [LARGE SCALE GENOMIC DNA]</scope>
    <source>
        <strain evidence="8">SpSt-34</strain>
    </source>
</reference>
<dbReference type="GO" id="GO:0046872">
    <property type="term" value="F:metal ion binding"/>
    <property type="evidence" value="ECO:0007669"/>
    <property type="project" value="UniProtKB-KW"/>
</dbReference>
<proteinExistence type="predicted"/>
<dbReference type="PROSITE" id="PS51379">
    <property type="entry name" value="4FE4S_FER_2"/>
    <property type="match status" value="2"/>
</dbReference>
<dbReference type="PANTHER" id="PTHR43545">
    <property type="entry name" value="FORMATE DEHYDROGENASE, NITRATE-INDUCIBLE, IRON-SULFUR SUBUNIT"/>
    <property type="match status" value="1"/>
</dbReference>
<comment type="subcellular location">
    <subcellularLocation>
        <location evidence="1">Cell envelope</location>
    </subcellularLocation>
</comment>
<dbReference type="GO" id="GO:0030313">
    <property type="term" value="C:cell envelope"/>
    <property type="evidence" value="ECO:0007669"/>
    <property type="project" value="UniProtKB-SubCell"/>
</dbReference>
<dbReference type="AlphaFoldDB" id="A0A7C2P709"/>
<keyword evidence="4" id="KW-0677">Repeat</keyword>
<dbReference type="PANTHER" id="PTHR43545:SF4">
    <property type="entry name" value="IRON-SULFUR PROTEIN"/>
    <property type="match status" value="1"/>
</dbReference>
<protein>
    <submittedName>
        <fullName evidence="8">4Fe-4S dicluster domain-containing protein</fullName>
    </submittedName>
</protein>
<keyword evidence="3" id="KW-0479">Metal-binding</keyword>
<dbReference type="Pfam" id="PF13247">
    <property type="entry name" value="Fer4_11"/>
    <property type="match status" value="1"/>
</dbReference>
<accession>A0A7C2P709</accession>